<organism evidence="2 3">
    <name type="scientific">Candidatus Lloydbacteria bacterium RIFCSPHIGHO2_01_FULL_49_22</name>
    <dbReference type="NCBI Taxonomy" id="1798658"/>
    <lineage>
        <taxon>Bacteria</taxon>
        <taxon>Candidatus Lloydiibacteriota</taxon>
    </lineage>
</organism>
<gene>
    <name evidence="2" type="ORF">A2845_05035</name>
</gene>
<evidence type="ECO:0000313" key="2">
    <source>
        <dbReference type="EMBL" id="OGZ04827.1"/>
    </source>
</evidence>
<evidence type="ECO:0000313" key="3">
    <source>
        <dbReference type="Proteomes" id="UP000177122"/>
    </source>
</evidence>
<dbReference type="Proteomes" id="UP000177122">
    <property type="component" value="Unassembled WGS sequence"/>
</dbReference>
<feature type="domain" description="Sulfatase-modifying factor enzyme-like" evidence="1">
    <location>
        <begin position="98"/>
        <end position="313"/>
    </location>
</feature>
<accession>A0A1G2CU97</accession>
<dbReference type="Pfam" id="PF03781">
    <property type="entry name" value="FGE-sulfatase"/>
    <property type="match status" value="1"/>
</dbReference>
<proteinExistence type="predicted"/>
<dbReference type="AlphaFoldDB" id="A0A1G2CU97"/>
<name>A0A1G2CU97_9BACT</name>
<evidence type="ECO:0000259" key="1">
    <source>
        <dbReference type="Pfam" id="PF03781"/>
    </source>
</evidence>
<dbReference type="EMBL" id="MHLI01000019">
    <property type="protein sequence ID" value="OGZ04827.1"/>
    <property type="molecule type" value="Genomic_DNA"/>
</dbReference>
<dbReference type="InterPro" id="IPR042095">
    <property type="entry name" value="SUMF_sf"/>
</dbReference>
<dbReference type="SUPFAM" id="SSF56436">
    <property type="entry name" value="C-type lectin-like"/>
    <property type="match status" value="1"/>
</dbReference>
<dbReference type="InterPro" id="IPR005532">
    <property type="entry name" value="SUMF_dom"/>
</dbReference>
<sequence length="313" mass="33236">MHERPHITPAPVRLTIRKEGRVQYAPPLPTLPPKKRRGGGLWKGSLVVIGAMLLTTLASKASDSFHISDALLLAGTGRSTEVLRCPPEMVYVPTSLGGFCIDRYEVTTGLTCPRVHPSSDMQTNENLAIATCKPESVKGKDPWVNASLSQAMALCARAGKRLPAPGEWYRAALGTPDTVNGGKSGCVLGRVGVSQAELSGVHDGCVSSFGAYDMVGNVWEWVDANVVDGTLNGHPLPTEGYITEADTDGVPVQTAATSSAIFGDDYLFLDPNSVRGMFRGGFWNLTDKAGIFTINATIQPSFAGSAVGFRCVK</sequence>
<dbReference type="Gene3D" id="3.90.1580.10">
    <property type="entry name" value="paralog of FGE (formylglycine-generating enzyme)"/>
    <property type="match status" value="1"/>
</dbReference>
<dbReference type="InterPro" id="IPR016187">
    <property type="entry name" value="CTDL_fold"/>
</dbReference>
<comment type="caution">
    <text evidence="2">The sequence shown here is derived from an EMBL/GenBank/DDBJ whole genome shotgun (WGS) entry which is preliminary data.</text>
</comment>
<reference evidence="2 3" key="1">
    <citation type="journal article" date="2016" name="Nat. Commun.">
        <title>Thousands of microbial genomes shed light on interconnected biogeochemical processes in an aquifer system.</title>
        <authorList>
            <person name="Anantharaman K."/>
            <person name="Brown C.T."/>
            <person name="Hug L.A."/>
            <person name="Sharon I."/>
            <person name="Castelle C.J."/>
            <person name="Probst A.J."/>
            <person name="Thomas B.C."/>
            <person name="Singh A."/>
            <person name="Wilkins M.J."/>
            <person name="Karaoz U."/>
            <person name="Brodie E.L."/>
            <person name="Williams K.H."/>
            <person name="Hubbard S.S."/>
            <person name="Banfield J.F."/>
        </authorList>
    </citation>
    <scope>NUCLEOTIDE SEQUENCE [LARGE SCALE GENOMIC DNA]</scope>
</reference>
<protein>
    <recommendedName>
        <fullName evidence="1">Sulfatase-modifying factor enzyme-like domain-containing protein</fullName>
    </recommendedName>
</protein>